<name>A0A182QYG2_9DIPT</name>
<reference evidence="4" key="1">
    <citation type="submission" date="2014-01" db="EMBL/GenBank/DDBJ databases">
        <title>The Genome Sequence of Anopheles farauti FAR1 (V2).</title>
        <authorList>
            <consortium name="The Broad Institute Genomics Platform"/>
            <person name="Neafsey D.E."/>
            <person name="Besansky N."/>
            <person name="Howell P."/>
            <person name="Walton C."/>
            <person name="Young S.K."/>
            <person name="Zeng Q."/>
            <person name="Gargeya S."/>
            <person name="Fitzgerald M."/>
            <person name="Haas B."/>
            <person name="Abouelleil A."/>
            <person name="Allen A.W."/>
            <person name="Alvarado L."/>
            <person name="Arachchi H.M."/>
            <person name="Berlin A.M."/>
            <person name="Chapman S.B."/>
            <person name="Gainer-Dewar J."/>
            <person name="Goldberg J."/>
            <person name="Griggs A."/>
            <person name="Gujja S."/>
            <person name="Hansen M."/>
            <person name="Howarth C."/>
            <person name="Imamovic A."/>
            <person name="Ireland A."/>
            <person name="Larimer J."/>
            <person name="McCowan C."/>
            <person name="Murphy C."/>
            <person name="Pearson M."/>
            <person name="Poon T.W."/>
            <person name="Priest M."/>
            <person name="Roberts A."/>
            <person name="Saif S."/>
            <person name="Shea T."/>
            <person name="Sisk P."/>
            <person name="Sykes S."/>
            <person name="Wortman J."/>
            <person name="Nusbaum C."/>
            <person name="Birren B."/>
        </authorList>
    </citation>
    <scope>NUCLEOTIDE SEQUENCE [LARGE SCALE GENOMIC DNA]</scope>
    <source>
        <strain evidence="4">FAR1</strain>
    </source>
</reference>
<accession>A0A182QYG2</accession>
<organism evidence="3 4">
    <name type="scientific">Anopheles farauti</name>
    <dbReference type="NCBI Taxonomy" id="69004"/>
    <lineage>
        <taxon>Eukaryota</taxon>
        <taxon>Metazoa</taxon>
        <taxon>Ecdysozoa</taxon>
        <taxon>Arthropoda</taxon>
        <taxon>Hexapoda</taxon>
        <taxon>Insecta</taxon>
        <taxon>Pterygota</taxon>
        <taxon>Neoptera</taxon>
        <taxon>Endopterygota</taxon>
        <taxon>Diptera</taxon>
        <taxon>Nematocera</taxon>
        <taxon>Culicoidea</taxon>
        <taxon>Culicidae</taxon>
        <taxon>Anophelinae</taxon>
        <taxon>Anopheles</taxon>
    </lineage>
</organism>
<dbReference type="EMBL" id="AXCN02000020">
    <property type="status" value="NOT_ANNOTATED_CDS"/>
    <property type="molecule type" value="Genomic_DNA"/>
</dbReference>
<evidence type="ECO:0000313" key="3">
    <source>
        <dbReference type="EnsemblMetazoa" id="AFAF019409-PA"/>
    </source>
</evidence>
<feature type="chain" id="PRO_5008133617" evidence="2">
    <location>
        <begin position="25"/>
        <end position="283"/>
    </location>
</feature>
<reference evidence="3" key="2">
    <citation type="submission" date="2020-05" db="UniProtKB">
        <authorList>
            <consortium name="EnsemblMetazoa"/>
        </authorList>
    </citation>
    <scope>IDENTIFICATION</scope>
    <source>
        <strain evidence="3">FAR1</strain>
    </source>
</reference>
<keyword evidence="1" id="KW-1133">Transmembrane helix</keyword>
<dbReference type="EnsemblMetazoa" id="AFAF019409-RA">
    <property type="protein sequence ID" value="AFAF019409-PA"/>
    <property type="gene ID" value="AFAF019409"/>
</dbReference>
<sequence length="283" mass="32255">MCFRALSGCCEAFLAVLLAIGTSGIVVPWRSCPVIALEDWSDYDCDLMGPAWRLEPLAHIPGGSNSMNLFHNPYERLNCVHFYFYCRKERSILGDLYIVPTHMSSLVCPGYSIFLEDGIWQLQIFTNPWSKMCKTVDRWLSMDMFTFRQDEYIFTYGCRERSENQPIVIGAWILVDANATAEQRKRVIEDARQIALNIPGFRNEWWVYPNAADQCTDINATCNYLANCMAGADAPVLHATSLVSSSSLYIVLGTIVFVLVLFFCRKVMENLHRNKVTPAQDDR</sequence>
<evidence type="ECO:0000256" key="1">
    <source>
        <dbReference type="SAM" id="Phobius"/>
    </source>
</evidence>
<protein>
    <submittedName>
        <fullName evidence="3">Uncharacterized protein</fullName>
    </submittedName>
</protein>
<feature type="signal peptide" evidence="2">
    <location>
        <begin position="1"/>
        <end position="24"/>
    </location>
</feature>
<keyword evidence="1" id="KW-0472">Membrane</keyword>
<keyword evidence="4" id="KW-1185">Reference proteome</keyword>
<dbReference type="AlphaFoldDB" id="A0A182QYG2"/>
<keyword evidence="2" id="KW-0732">Signal</keyword>
<feature type="transmembrane region" description="Helical" evidence="1">
    <location>
        <begin position="246"/>
        <end position="264"/>
    </location>
</feature>
<dbReference type="VEuPathDB" id="VectorBase:AFAF019409"/>
<evidence type="ECO:0000313" key="4">
    <source>
        <dbReference type="Proteomes" id="UP000075886"/>
    </source>
</evidence>
<proteinExistence type="predicted"/>
<evidence type="ECO:0000256" key="2">
    <source>
        <dbReference type="SAM" id="SignalP"/>
    </source>
</evidence>
<keyword evidence="1" id="KW-0812">Transmembrane</keyword>
<dbReference type="Proteomes" id="UP000075886">
    <property type="component" value="Unassembled WGS sequence"/>
</dbReference>